<dbReference type="GO" id="GO:0003723">
    <property type="term" value="F:RNA binding"/>
    <property type="evidence" value="ECO:0007669"/>
    <property type="project" value="InterPro"/>
</dbReference>
<dbReference type="PIRSF" id="PIRSF036625">
    <property type="entry name" value="GAF_ANTAR"/>
    <property type="match status" value="1"/>
</dbReference>
<sequence>MVSCTSPNRDGAAFGRSTNRSVALGSRFPVSSSSDPSALTSAAYGHLLDLLVGSPNLDAFLDDVVRLAADVVTPAASCGLTMRRDGRPFTVSNSDVLAAELDEIQYGADEGPCLDALRGGVVTQIDDLAGDERWERYRPHAIAHGVVSSLSIPLLVDGQTIAALNLYSTQRAAFDGPQRQHAEAFAAQCAAALALTLRQAQQTEVQQQLCEAMASRSIIDQAIGILMAQHRCTARTAFGLLRQASQHRNSKLRDLAAAIITNISGEPPEAPTPFKTTTKADRIGED</sequence>
<keyword evidence="2" id="KW-0418">Kinase</keyword>
<dbReference type="Gene3D" id="1.10.10.10">
    <property type="entry name" value="Winged helix-like DNA-binding domain superfamily/Winged helix DNA-binding domain"/>
    <property type="match status" value="1"/>
</dbReference>
<dbReference type="SMART" id="SM00065">
    <property type="entry name" value="GAF"/>
    <property type="match status" value="1"/>
</dbReference>
<accession>A0A317K3B5</accession>
<dbReference type="InterPro" id="IPR003018">
    <property type="entry name" value="GAF"/>
</dbReference>
<dbReference type="Gene3D" id="3.30.450.40">
    <property type="match status" value="1"/>
</dbReference>
<name>A0A317K3B5_9ACTN</name>
<dbReference type="GO" id="GO:0016301">
    <property type="term" value="F:kinase activity"/>
    <property type="evidence" value="ECO:0007669"/>
    <property type="project" value="UniProtKB-KW"/>
</dbReference>
<comment type="caution">
    <text evidence="7">The sequence shown here is derived from an EMBL/GenBank/DDBJ whole genome shotgun (WGS) entry which is preliminary data.</text>
</comment>
<dbReference type="Proteomes" id="UP000245683">
    <property type="component" value="Unassembled WGS sequence"/>
</dbReference>
<evidence type="ECO:0000256" key="1">
    <source>
        <dbReference type="ARBA" id="ARBA00022679"/>
    </source>
</evidence>
<evidence type="ECO:0000259" key="6">
    <source>
        <dbReference type="PROSITE" id="PS50921"/>
    </source>
</evidence>
<dbReference type="AlphaFoldDB" id="A0A317K3B5"/>
<keyword evidence="3" id="KW-0805">Transcription regulation</keyword>
<dbReference type="InterPro" id="IPR029016">
    <property type="entry name" value="GAF-like_dom_sf"/>
</dbReference>
<organism evidence="7 8">
    <name type="scientific">Micromonospora globispora</name>
    <dbReference type="NCBI Taxonomy" id="1450148"/>
    <lineage>
        <taxon>Bacteria</taxon>
        <taxon>Bacillati</taxon>
        <taxon>Actinomycetota</taxon>
        <taxon>Actinomycetes</taxon>
        <taxon>Micromonosporales</taxon>
        <taxon>Micromonosporaceae</taxon>
        <taxon>Micromonospora</taxon>
    </lineage>
</organism>
<evidence type="ECO:0000256" key="4">
    <source>
        <dbReference type="ARBA" id="ARBA00023163"/>
    </source>
</evidence>
<evidence type="ECO:0000256" key="3">
    <source>
        <dbReference type="ARBA" id="ARBA00023015"/>
    </source>
</evidence>
<dbReference type="InterPro" id="IPR005561">
    <property type="entry name" value="ANTAR"/>
</dbReference>
<dbReference type="SMART" id="SM01012">
    <property type="entry name" value="ANTAR"/>
    <property type="match status" value="1"/>
</dbReference>
<dbReference type="InterPro" id="IPR036388">
    <property type="entry name" value="WH-like_DNA-bd_sf"/>
</dbReference>
<evidence type="ECO:0000313" key="8">
    <source>
        <dbReference type="Proteomes" id="UP000245683"/>
    </source>
</evidence>
<dbReference type="Pfam" id="PF13185">
    <property type="entry name" value="GAF_2"/>
    <property type="match status" value="1"/>
</dbReference>
<gene>
    <name evidence="7" type="ORF">DLJ46_15075</name>
</gene>
<proteinExistence type="predicted"/>
<evidence type="ECO:0000256" key="2">
    <source>
        <dbReference type="ARBA" id="ARBA00022777"/>
    </source>
</evidence>
<keyword evidence="8" id="KW-1185">Reference proteome</keyword>
<dbReference type="PROSITE" id="PS50921">
    <property type="entry name" value="ANTAR"/>
    <property type="match status" value="1"/>
</dbReference>
<keyword evidence="4" id="KW-0804">Transcription</keyword>
<dbReference type="Pfam" id="PF03861">
    <property type="entry name" value="ANTAR"/>
    <property type="match status" value="1"/>
</dbReference>
<keyword evidence="1" id="KW-0808">Transferase</keyword>
<feature type="region of interest" description="Disordered" evidence="5">
    <location>
        <begin position="264"/>
        <end position="286"/>
    </location>
</feature>
<dbReference type="SUPFAM" id="SSF55781">
    <property type="entry name" value="GAF domain-like"/>
    <property type="match status" value="1"/>
</dbReference>
<reference evidence="8" key="1">
    <citation type="submission" date="2018-05" db="EMBL/GenBank/DDBJ databases">
        <title>Micromonospora globispora sp. nov. and Micromonospora rugosa sp. nov., isolated from marine sediment.</title>
        <authorList>
            <person name="Carro L."/>
            <person name="Aysel V."/>
            <person name="Cetin D."/>
            <person name="Igual J.M."/>
            <person name="Klenk H.-P."/>
            <person name="Trujillo M.E."/>
            <person name="Sahin N."/>
        </authorList>
    </citation>
    <scope>NUCLEOTIDE SEQUENCE [LARGE SCALE GENOMIC DNA]</scope>
    <source>
        <strain evidence="8">S2904</strain>
    </source>
</reference>
<dbReference type="InterPro" id="IPR012074">
    <property type="entry name" value="GAF_ANTAR"/>
</dbReference>
<evidence type="ECO:0000256" key="5">
    <source>
        <dbReference type="SAM" id="MobiDB-lite"/>
    </source>
</evidence>
<dbReference type="SUPFAM" id="SSF52172">
    <property type="entry name" value="CheY-like"/>
    <property type="match status" value="1"/>
</dbReference>
<dbReference type="EMBL" id="QGSV01000193">
    <property type="protein sequence ID" value="PWU47361.1"/>
    <property type="molecule type" value="Genomic_DNA"/>
</dbReference>
<evidence type="ECO:0000313" key="7">
    <source>
        <dbReference type="EMBL" id="PWU47361.1"/>
    </source>
</evidence>
<dbReference type="InterPro" id="IPR011006">
    <property type="entry name" value="CheY-like_superfamily"/>
</dbReference>
<feature type="domain" description="ANTAR" evidence="6">
    <location>
        <begin position="199"/>
        <end position="260"/>
    </location>
</feature>
<protein>
    <submittedName>
        <fullName evidence="7">Transcription antitermination regulator</fullName>
    </submittedName>
</protein>